<feature type="region of interest" description="Disordered" evidence="1">
    <location>
        <begin position="41"/>
        <end position="82"/>
    </location>
</feature>
<dbReference type="Proteomes" id="UP000289738">
    <property type="component" value="Chromosome B01"/>
</dbReference>
<dbReference type="AlphaFoldDB" id="A0A445AYQ1"/>
<comment type="caution">
    <text evidence="2">The sequence shown here is derived from an EMBL/GenBank/DDBJ whole genome shotgun (WGS) entry which is preliminary data.</text>
</comment>
<dbReference type="EMBL" id="SDMP01000011">
    <property type="protein sequence ID" value="RYR31572.1"/>
    <property type="molecule type" value="Genomic_DNA"/>
</dbReference>
<evidence type="ECO:0000313" key="3">
    <source>
        <dbReference type="Proteomes" id="UP000289738"/>
    </source>
</evidence>
<feature type="region of interest" description="Disordered" evidence="1">
    <location>
        <begin position="178"/>
        <end position="198"/>
    </location>
</feature>
<organism evidence="2 3">
    <name type="scientific">Arachis hypogaea</name>
    <name type="common">Peanut</name>
    <dbReference type="NCBI Taxonomy" id="3818"/>
    <lineage>
        <taxon>Eukaryota</taxon>
        <taxon>Viridiplantae</taxon>
        <taxon>Streptophyta</taxon>
        <taxon>Embryophyta</taxon>
        <taxon>Tracheophyta</taxon>
        <taxon>Spermatophyta</taxon>
        <taxon>Magnoliopsida</taxon>
        <taxon>eudicotyledons</taxon>
        <taxon>Gunneridae</taxon>
        <taxon>Pentapetalae</taxon>
        <taxon>rosids</taxon>
        <taxon>fabids</taxon>
        <taxon>Fabales</taxon>
        <taxon>Fabaceae</taxon>
        <taxon>Papilionoideae</taxon>
        <taxon>50 kb inversion clade</taxon>
        <taxon>dalbergioids sensu lato</taxon>
        <taxon>Dalbergieae</taxon>
        <taxon>Pterocarpus clade</taxon>
        <taxon>Arachis</taxon>
    </lineage>
</organism>
<protein>
    <submittedName>
        <fullName evidence="2">Uncharacterized protein</fullName>
    </submittedName>
</protein>
<accession>A0A445AYQ1</accession>
<dbReference type="STRING" id="3818.A0A445AYQ1"/>
<feature type="compositionally biased region" description="Polar residues" evidence="1">
    <location>
        <begin position="54"/>
        <end position="72"/>
    </location>
</feature>
<evidence type="ECO:0000313" key="2">
    <source>
        <dbReference type="EMBL" id="RYR31572.1"/>
    </source>
</evidence>
<gene>
    <name evidence="2" type="ORF">Ahy_B01g056398</name>
</gene>
<name>A0A445AYQ1_ARAHY</name>
<proteinExistence type="predicted"/>
<reference evidence="2 3" key="1">
    <citation type="submission" date="2019-01" db="EMBL/GenBank/DDBJ databases">
        <title>Sequencing of cultivated peanut Arachis hypogaea provides insights into genome evolution and oil improvement.</title>
        <authorList>
            <person name="Chen X."/>
        </authorList>
    </citation>
    <scope>NUCLEOTIDE SEQUENCE [LARGE SCALE GENOMIC DNA]</scope>
    <source>
        <strain evidence="3">cv. Fuhuasheng</strain>
        <tissue evidence="2">Leaves</tissue>
    </source>
</reference>
<sequence>MVLRSELLILNYKLVVIGTMGKLAAPVNGGGAVLKRKTPSKLRGEQLKRGSAVTDKSSLPLSDTTSTNQMDNVDTRPGLLRSPKYTNKRVDEVFPAKKSRFGVVSGKENAKPEPSMKRVLPADASEETAAIAGEPLHWRGCTDACAEWRTETSPTWLDPYSCYTDREWCWLDDMMQEEQVGGDDGGQADHRLRRSAAR</sequence>
<keyword evidence="3" id="KW-1185">Reference proteome</keyword>
<evidence type="ECO:0000256" key="1">
    <source>
        <dbReference type="SAM" id="MobiDB-lite"/>
    </source>
</evidence>